<evidence type="ECO:0000256" key="2">
    <source>
        <dbReference type="SAM" id="Phobius"/>
    </source>
</evidence>
<proteinExistence type="predicted"/>
<keyword evidence="2" id="KW-1133">Transmembrane helix</keyword>
<feature type="coiled-coil region" evidence="1">
    <location>
        <begin position="55"/>
        <end position="131"/>
    </location>
</feature>
<dbReference type="EMBL" id="JAHLFE010000120">
    <property type="protein sequence ID" value="MBU3844421.1"/>
    <property type="molecule type" value="Genomic_DNA"/>
</dbReference>
<evidence type="ECO:0000313" key="3">
    <source>
        <dbReference type="EMBL" id="MBU3844421.1"/>
    </source>
</evidence>
<feature type="transmembrane region" description="Helical" evidence="2">
    <location>
        <begin position="6"/>
        <end position="30"/>
    </location>
</feature>
<keyword evidence="2" id="KW-0472">Membrane</keyword>
<comment type="caution">
    <text evidence="3">The sequence shown here is derived from an EMBL/GenBank/DDBJ whole genome shotgun (WGS) entry which is preliminary data.</text>
</comment>
<gene>
    <name evidence="3" type="ORF">H9847_06070</name>
</gene>
<protein>
    <submittedName>
        <fullName evidence="3">Uncharacterized protein</fullName>
    </submittedName>
</protein>
<keyword evidence="2" id="KW-0812">Transmembrane</keyword>
<evidence type="ECO:0000313" key="4">
    <source>
        <dbReference type="Proteomes" id="UP000733611"/>
    </source>
</evidence>
<accession>A0A948X1G6</accession>
<evidence type="ECO:0000256" key="1">
    <source>
        <dbReference type="SAM" id="Coils"/>
    </source>
</evidence>
<reference evidence="3" key="2">
    <citation type="submission" date="2021-04" db="EMBL/GenBank/DDBJ databases">
        <authorList>
            <person name="Gilroy R."/>
        </authorList>
    </citation>
    <scope>NUCLEOTIDE SEQUENCE</scope>
    <source>
        <strain evidence="3">378</strain>
    </source>
</reference>
<dbReference type="Proteomes" id="UP000733611">
    <property type="component" value="Unassembled WGS sequence"/>
</dbReference>
<sequence>MKSNKPLIIITAALSLAVITLSIQVIFLTFTIKDQKDSLRYLSSNTDVHSIQNKLNGMQNSMLDISRELEALRANNNRLNAEVATMSSIVNKSGTDYRFLQQELTNFDERISSLEKQNANLEYVMQGMQRSLNYK</sequence>
<dbReference type="AlphaFoldDB" id="A0A948X1G6"/>
<keyword evidence="1" id="KW-0175">Coiled coil</keyword>
<reference evidence="3" key="1">
    <citation type="journal article" date="2021" name="PeerJ">
        <title>Extensive microbial diversity within the chicken gut microbiome revealed by metagenomics and culture.</title>
        <authorList>
            <person name="Gilroy R."/>
            <person name="Ravi A."/>
            <person name="Getino M."/>
            <person name="Pursley I."/>
            <person name="Horton D.L."/>
            <person name="Alikhan N.F."/>
            <person name="Baker D."/>
            <person name="Gharbi K."/>
            <person name="Hall N."/>
            <person name="Watson M."/>
            <person name="Adriaenssens E.M."/>
            <person name="Foster-Nyarko E."/>
            <person name="Jarju S."/>
            <person name="Secka A."/>
            <person name="Antonio M."/>
            <person name="Oren A."/>
            <person name="Chaudhuri R.R."/>
            <person name="La Ragione R."/>
            <person name="Hildebrand F."/>
            <person name="Pallen M.J."/>
        </authorList>
    </citation>
    <scope>NUCLEOTIDE SEQUENCE</scope>
    <source>
        <strain evidence="3">378</strain>
    </source>
</reference>
<name>A0A948X1G6_9GAMM</name>
<organism evidence="3 4">
    <name type="scientific">Candidatus Anaerobiospirillum pullicola</name>
    <dbReference type="NCBI Taxonomy" id="2838451"/>
    <lineage>
        <taxon>Bacteria</taxon>
        <taxon>Pseudomonadati</taxon>
        <taxon>Pseudomonadota</taxon>
        <taxon>Gammaproteobacteria</taxon>
        <taxon>Aeromonadales</taxon>
        <taxon>Succinivibrionaceae</taxon>
        <taxon>Anaerobiospirillum</taxon>
    </lineage>
</organism>
<dbReference type="Gene3D" id="1.20.5.340">
    <property type="match status" value="1"/>
</dbReference>